<evidence type="ECO:0000313" key="2">
    <source>
        <dbReference type="Proteomes" id="UP000299102"/>
    </source>
</evidence>
<proteinExistence type="predicted"/>
<keyword evidence="2" id="KW-1185">Reference proteome</keyword>
<gene>
    <name evidence="1" type="ORF">EVAR_60573_1</name>
</gene>
<protein>
    <submittedName>
        <fullName evidence="1">Uncharacterized protein</fullName>
    </submittedName>
</protein>
<sequence length="112" mass="12758">MRGQGFKRESVRVNRVDGYGAGAWTAGRGSRRARRAGLFQNTDVTAHHFGPGRRVLSRGRRHVENVERDDVLKSPISSTRIVLSKKTTSALWCGGRVSYRQRRTRLYLVILY</sequence>
<reference evidence="1 2" key="1">
    <citation type="journal article" date="2019" name="Commun. Biol.">
        <title>The bagworm genome reveals a unique fibroin gene that provides high tensile strength.</title>
        <authorList>
            <person name="Kono N."/>
            <person name="Nakamura H."/>
            <person name="Ohtoshi R."/>
            <person name="Tomita M."/>
            <person name="Numata K."/>
            <person name="Arakawa K."/>
        </authorList>
    </citation>
    <scope>NUCLEOTIDE SEQUENCE [LARGE SCALE GENOMIC DNA]</scope>
</reference>
<comment type="caution">
    <text evidence="1">The sequence shown here is derived from an EMBL/GenBank/DDBJ whole genome shotgun (WGS) entry which is preliminary data.</text>
</comment>
<dbReference type="AlphaFoldDB" id="A0A4C1YGI1"/>
<accession>A0A4C1YGI1</accession>
<name>A0A4C1YGI1_EUMVA</name>
<organism evidence="1 2">
    <name type="scientific">Eumeta variegata</name>
    <name type="common">Bagworm moth</name>
    <name type="synonym">Eumeta japonica</name>
    <dbReference type="NCBI Taxonomy" id="151549"/>
    <lineage>
        <taxon>Eukaryota</taxon>
        <taxon>Metazoa</taxon>
        <taxon>Ecdysozoa</taxon>
        <taxon>Arthropoda</taxon>
        <taxon>Hexapoda</taxon>
        <taxon>Insecta</taxon>
        <taxon>Pterygota</taxon>
        <taxon>Neoptera</taxon>
        <taxon>Endopterygota</taxon>
        <taxon>Lepidoptera</taxon>
        <taxon>Glossata</taxon>
        <taxon>Ditrysia</taxon>
        <taxon>Tineoidea</taxon>
        <taxon>Psychidae</taxon>
        <taxon>Oiketicinae</taxon>
        <taxon>Eumeta</taxon>
    </lineage>
</organism>
<evidence type="ECO:0000313" key="1">
    <source>
        <dbReference type="EMBL" id="GBP74423.1"/>
    </source>
</evidence>
<dbReference type="EMBL" id="BGZK01001207">
    <property type="protein sequence ID" value="GBP74423.1"/>
    <property type="molecule type" value="Genomic_DNA"/>
</dbReference>
<dbReference type="Proteomes" id="UP000299102">
    <property type="component" value="Unassembled WGS sequence"/>
</dbReference>